<gene>
    <name evidence="1" type="ORF">KC717_01740</name>
</gene>
<name>A0A955L7Y7_9BACT</name>
<reference evidence="1" key="1">
    <citation type="submission" date="2020-04" db="EMBL/GenBank/DDBJ databases">
        <authorList>
            <person name="Zhang T."/>
        </authorList>
    </citation>
    <scope>NUCLEOTIDE SEQUENCE</scope>
    <source>
        <strain evidence="1">HKST-UBA11</strain>
    </source>
</reference>
<dbReference type="Proteomes" id="UP000754563">
    <property type="component" value="Unassembled WGS sequence"/>
</dbReference>
<reference evidence="1" key="2">
    <citation type="journal article" date="2021" name="Microbiome">
        <title>Successional dynamics and alternative stable states in a saline activated sludge microbial community over 9 years.</title>
        <authorList>
            <person name="Wang Y."/>
            <person name="Ye J."/>
            <person name="Ju F."/>
            <person name="Liu L."/>
            <person name="Boyd J.A."/>
            <person name="Deng Y."/>
            <person name="Parks D.H."/>
            <person name="Jiang X."/>
            <person name="Yin X."/>
            <person name="Woodcroft B.J."/>
            <person name="Tyson G.W."/>
            <person name="Hugenholtz P."/>
            <person name="Polz M.F."/>
            <person name="Zhang T."/>
        </authorList>
    </citation>
    <scope>NUCLEOTIDE SEQUENCE</scope>
    <source>
        <strain evidence="1">HKST-UBA11</strain>
    </source>
</reference>
<protein>
    <submittedName>
        <fullName evidence="1">Uncharacterized protein</fullName>
    </submittedName>
</protein>
<sequence>MSQIESYSTPASNLDPQFVETSAASALGPGTNLDKLFDTKAISLPTTITLQSNEIPFGIRPEDLPHLNERSTWIYQDERTMSDAALWDIIELYAHATSDNSFKHIDEAQASSPSLAHLSSLMLNADRIKDSSERIHYMTEVGQYIIDNYVTYHDLYNETKPGFSNRLEVAVAAFLDEYANLVVDNTNLDDMYTRNIKRILQVVYLRRIFDGNEARADQGYRVIDLSYETREKGVPGLQEFFKGGANHDRHHYQIHPTIPIPDKIKSQLSSLCFETLKRAWGPENTLKALHGEKTKRGFSLRLPLPTFLQ</sequence>
<dbReference type="AlphaFoldDB" id="A0A955L7Y7"/>
<dbReference type="EMBL" id="JAGQLH010000014">
    <property type="protein sequence ID" value="MCA9385350.1"/>
    <property type="molecule type" value="Genomic_DNA"/>
</dbReference>
<comment type="caution">
    <text evidence="1">The sequence shown here is derived from an EMBL/GenBank/DDBJ whole genome shotgun (WGS) entry which is preliminary data.</text>
</comment>
<evidence type="ECO:0000313" key="1">
    <source>
        <dbReference type="EMBL" id="MCA9385350.1"/>
    </source>
</evidence>
<proteinExistence type="predicted"/>
<organism evidence="1 2">
    <name type="scientific">Candidatus Dojkabacteria bacterium</name>
    <dbReference type="NCBI Taxonomy" id="2099670"/>
    <lineage>
        <taxon>Bacteria</taxon>
        <taxon>Candidatus Dojkabacteria</taxon>
    </lineage>
</organism>
<evidence type="ECO:0000313" key="2">
    <source>
        <dbReference type="Proteomes" id="UP000754563"/>
    </source>
</evidence>
<accession>A0A955L7Y7</accession>